<accession>Q2CBL7</accession>
<dbReference type="InterPro" id="IPR023335">
    <property type="entry name" value="ATP12_ortho_dom_sf"/>
</dbReference>
<evidence type="ECO:0008006" key="6">
    <source>
        <dbReference type="Google" id="ProtNLM"/>
    </source>
</evidence>
<keyword evidence="3" id="KW-0143">Chaperone</keyword>
<organism evidence="4 5">
    <name type="scientific">Oceanicola granulosus (strain ATCC BAA-861 / DSM 15982 / KCTC 12143 / HTCC2516)</name>
    <dbReference type="NCBI Taxonomy" id="314256"/>
    <lineage>
        <taxon>Bacteria</taxon>
        <taxon>Pseudomonadati</taxon>
        <taxon>Pseudomonadota</taxon>
        <taxon>Alphaproteobacteria</taxon>
        <taxon>Rhodobacterales</taxon>
        <taxon>Roseobacteraceae</taxon>
        <taxon>Oceanicola</taxon>
    </lineage>
</organism>
<evidence type="ECO:0000256" key="3">
    <source>
        <dbReference type="ARBA" id="ARBA00023186"/>
    </source>
</evidence>
<dbReference type="HOGENOM" id="CLU_047893_3_0_5"/>
<dbReference type="InterPro" id="IPR011419">
    <property type="entry name" value="ATP12_ATP_synth-F1-assembly"/>
</dbReference>
<dbReference type="OrthoDB" id="9797825at2"/>
<evidence type="ECO:0000313" key="4">
    <source>
        <dbReference type="EMBL" id="EAR50028.1"/>
    </source>
</evidence>
<dbReference type="InterPro" id="IPR042272">
    <property type="entry name" value="ATP12_ATP_synth-F1-assembly_N"/>
</dbReference>
<dbReference type="Pfam" id="PF07542">
    <property type="entry name" value="ATP12"/>
    <property type="match status" value="1"/>
</dbReference>
<dbReference type="RefSeq" id="WP_007255187.1">
    <property type="nucleotide sequence ID" value="NZ_CH724107.1"/>
</dbReference>
<gene>
    <name evidence="4" type="ORF">OG2516_08316</name>
</gene>
<reference evidence="4 5" key="1">
    <citation type="journal article" date="2010" name="J. Bacteriol.">
        <title>Genome sequences of Oceanicola granulosus HTCC2516(T) and Oceanicola batsensis HTCC2597(TDelta).</title>
        <authorList>
            <person name="Thrash J.C."/>
            <person name="Cho J.C."/>
            <person name="Vergin K.L."/>
            <person name="Giovannoni S.J."/>
        </authorList>
    </citation>
    <scope>NUCLEOTIDE SEQUENCE [LARGE SCALE GENOMIC DNA]</scope>
    <source>
        <strain evidence="5">ATCC BAA-861 / DSM 15982 / KCTC 12143 / HTCC2516</strain>
    </source>
</reference>
<evidence type="ECO:0000256" key="2">
    <source>
        <dbReference type="ARBA" id="ARBA00022946"/>
    </source>
</evidence>
<dbReference type="eggNOG" id="COG5387">
    <property type="taxonomic scope" value="Bacteria"/>
</dbReference>
<keyword evidence="2" id="KW-0809">Transit peptide</keyword>
<dbReference type="STRING" id="314256.OG2516_08316"/>
<protein>
    <recommendedName>
        <fullName evidence="6">ATPase</fullName>
    </recommendedName>
</protein>
<dbReference type="AlphaFoldDB" id="Q2CBL7"/>
<evidence type="ECO:0000256" key="1">
    <source>
        <dbReference type="ARBA" id="ARBA00008231"/>
    </source>
</evidence>
<proteinExistence type="inferred from homology"/>
<comment type="similarity">
    <text evidence="1">Belongs to the ATP12 family.</text>
</comment>
<dbReference type="PANTHER" id="PTHR21013">
    <property type="entry name" value="ATP SYNTHASE MITOCHONDRIAL F1 COMPLEX ASSEMBLY FACTOR 2/ATP12 PROTEIN, MITOCHONDRIAL PRECURSOR"/>
    <property type="match status" value="1"/>
</dbReference>
<evidence type="ECO:0000313" key="5">
    <source>
        <dbReference type="Proteomes" id="UP000003635"/>
    </source>
</evidence>
<dbReference type="GO" id="GO:0043461">
    <property type="term" value="P:proton-transporting ATP synthase complex assembly"/>
    <property type="evidence" value="ECO:0007669"/>
    <property type="project" value="InterPro"/>
</dbReference>
<dbReference type="PANTHER" id="PTHR21013:SF10">
    <property type="entry name" value="ATP SYNTHASE MITOCHONDRIAL F1 COMPLEX ASSEMBLY FACTOR 2"/>
    <property type="match status" value="1"/>
</dbReference>
<dbReference type="Gene3D" id="3.30.2180.10">
    <property type="entry name" value="ATP12-like"/>
    <property type="match status" value="1"/>
</dbReference>
<sequence length="236" mass="25805">MSEWKAKRFWTAAHVAERGDGFAVTLDDRPVRTPAKAPLTLPTRALAEGVAAEWDAQQEQIDPLSMPLTRAANAALDKVAPQFDEVAAMVADYGGTDLLCYRADAPEALVARQAEAWDPLLDWAADTLGARLRPAVGVMHVEQDPGALLRLEGQVRALDPFRLTAFADLVALSGSLVIAFAVLEGARTPEDGWALSRIDEEWQIEQWGEDDEASAFAARKRADFLAAARFLRLARR</sequence>
<name>Q2CBL7_OCEGH</name>
<dbReference type="Proteomes" id="UP000003635">
    <property type="component" value="Unassembled WGS sequence"/>
</dbReference>
<dbReference type="Gene3D" id="1.10.3580.10">
    <property type="entry name" value="ATP12 ATPase"/>
    <property type="match status" value="1"/>
</dbReference>
<dbReference type="SUPFAM" id="SSF160909">
    <property type="entry name" value="ATP12-like"/>
    <property type="match status" value="1"/>
</dbReference>
<comment type="caution">
    <text evidence="4">The sequence shown here is derived from an EMBL/GenBank/DDBJ whole genome shotgun (WGS) entry which is preliminary data.</text>
</comment>
<keyword evidence="5" id="KW-1185">Reference proteome</keyword>
<dbReference type="EMBL" id="AAOT01000038">
    <property type="protein sequence ID" value="EAR50028.1"/>
    <property type="molecule type" value="Genomic_DNA"/>
</dbReference>